<evidence type="ECO:0000256" key="1">
    <source>
        <dbReference type="ARBA" id="ARBA00008226"/>
    </source>
</evidence>
<dbReference type="GO" id="GO:0008270">
    <property type="term" value="F:zinc ion binding"/>
    <property type="evidence" value="ECO:0007669"/>
    <property type="project" value="UniProtKB-UniRule"/>
</dbReference>
<dbReference type="EMBL" id="DVFU01000018">
    <property type="protein sequence ID" value="HIQ64248.1"/>
    <property type="molecule type" value="Genomic_DNA"/>
</dbReference>
<reference evidence="16" key="2">
    <citation type="journal article" date="2021" name="PeerJ">
        <title>Extensive microbial diversity within the chicken gut microbiome revealed by metagenomics and culture.</title>
        <authorList>
            <person name="Gilroy R."/>
            <person name="Ravi A."/>
            <person name="Getino M."/>
            <person name="Pursley I."/>
            <person name="Horton D.L."/>
            <person name="Alikhan N.F."/>
            <person name="Baker D."/>
            <person name="Gharbi K."/>
            <person name="Hall N."/>
            <person name="Watson M."/>
            <person name="Adriaenssens E.M."/>
            <person name="Foster-Nyarko E."/>
            <person name="Jarju S."/>
            <person name="Secka A."/>
            <person name="Antonio M."/>
            <person name="Oren A."/>
            <person name="Chaudhuri R.R."/>
            <person name="La Ragione R."/>
            <person name="Hildebrand F."/>
            <person name="Pallen M.J."/>
        </authorList>
    </citation>
    <scope>NUCLEOTIDE SEQUENCE</scope>
    <source>
        <strain evidence="16">CHK165-10780</strain>
    </source>
</reference>
<evidence type="ECO:0000256" key="8">
    <source>
        <dbReference type="ARBA" id="ARBA00022840"/>
    </source>
</evidence>
<keyword evidence="5 14" id="KW-0479">Metal-binding</keyword>
<dbReference type="InterPro" id="IPR012947">
    <property type="entry name" value="tRNA_SAD"/>
</dbReference>
<feature type="binding site" evidence="14">
    <location>
        <position position="661"/>
    </location>
    <ligand>
        <name>Zn(2+)</name>
        <dbReference type="ChEBI" id="CHEBI:29105"/>
    </ligand>
</feature>
<evidence type="ECO:0000256" key="11">
    <source>
        <dbReference type="ARBA" id="ARBA00023146"/>
    </source>
</evidence>
<comment type="similarity">
    <text evidence="1 14">Belongs to the class-II aminoacyl-tRNA synthetase family.</text>
</comment>
<name>A0A9D1CK93_9FIRM</name>
<evidence type="ECO:0000256" key="13">
    <source>
        <dbReference type="ARBA" id="ARBA00048300"/>
    </source>
</evidence>
<dbReference type="HAMAP" id="MF_00036_B">
    <property type="entry name" value="Ala_tRNA_synth_B"/>
    <property type="match status" value="1"/>
</dbReference>
<dbReference type="Gene3D" id="3.10.310.40">
    <property type="match status" value="1"/>
</dbReference>
<keyword evidence="3 14" id="KW-0820">tRNA-binding</keyword>
<evidence type="ECO:0000256" key="7">
    <source>
        <dbReference type="ARBA" id="ARBA00022833"/>
    </source>
</evidence>
<dbReference type="GO" id="GO:0004813">
    <property type="term" value="F:alanine-tRNA ligase activity"/>
    <property type="evidence" value="ECO:0007669"/>
    <property type="project" value="UniProtKB-UniRule"/>
</dbReference>
<keyword evidence="2 14" id="KW-0963">Cytoplasm</keyword>
<comment type="caution">
    <text evidence="16">The sequence shown here is derived from an EMBL/GenBank/DDBJ whole genome shotgun (WGS) entry which is preliminary data.</text>
</comment>
<evidence type="ECO:0000256" key="9">
    <source>
        <dbReference type="ARBA" id="ARBA00022884"/>
    </source>
</evidence>
<dbReference type="InterPro" id="IPR018162">
    <property type="entry name" value="Ala-tRNA-ligase_IIc_anticod-bd"/>
</dbReference>
<comment type="domain">
    <text evidence="14">Consists of three domains; the N-terminal catalytic domain, the editing domain and the C-terminal C-Ala domain. The editing domain removes incorrectly charged amino acids, while the C-Ala domain, along with tRNA(Ala), serves as a bridge to cooperatively bring together the editing and aminoacylation centers thus stimulating deacylation of misacylated tRNAs.</text>
</comment>
<evidence type="ECO:0000256" key="6">
    <source>
        <dbReference type="ARBA" id="ARBA00022741"/>
    </source>
</evidence>
<dbReference type="CDD" id="cd00673">
    <property type="entry name" value="AlaRS_core"/>
    <property type="match status" value="1"/>
</dbReference>
<dbReference type="InterPro" id="IPR009000">
    <property type="entry name" value="Transl_B-barrel_sf"/>
</dbReference>
<dbReference type="SUPFAM" id="SSF50447">
    <property type="entry name" value="Translation proteins"/>
    <property type="match status" value="1"/>
</dbReference>
<dbReference type="FunFam" id="3.30.930.10:FF:000046">
    <property type="entry name" value="Alanine--tRNA ligase"/>
    <property type="match status" value="1"/>
</dbReference>
<dbReference type="Pfam" id="PF07973">
    <property type="entry name" value="tRNA_SAD"/>
    <property type="match status" value="1"/>
</dbReference>
<dbReference type="Pfam" id="PF02272">
    <property type="entry name" value="DHHA1"/>
    <property type="match status" value="1"/>
</dbReference>
<dbReference type="Gene3D" id="3.30.930.10">
    <property type="entry name" value="Bira Bifunctional Protein, Domain 2"/>
    <property type="match status" value="1"/>
</dbReference>
<feature type="binding site" evidence="14">
    <location>
        <position position="564"/>
    </location>
    <ligand>
        <name>Zn(2+)</name>
        <dbReference type="ChEBI" id="CHEBI:29105"/>
    </ligand>
</feature>
<keyword evidence="8 14" id="KW-0067">ATP-binding</keyword>
<dbReference type="GO" id="GO:0006419">
    <property type="term" value="P:alanyl-tRNA aminoacylation"/>
    <property type="evidence" value="ECO:0007669"/>
    <property type="project" value="UniProtKB-UniRule"/>
</dbReference>
<dbReference type="InterPro" id="IPR050058">
    <property type="entry name" value="Ala-tRNA_ligase"/>
</dbReference>
<dbReference type="FunFam" id="3.10.310.40:FF:000001">
    <property type="entry name" value="Alanine--tRNA ligase"/>
    <property type="match status" value="1"/>
</dbReference>
<dbReference type="SUPFAM" id="SSF55186">
    <property type="entry name" value="ThrRS/AlaRS common domain"/>
    <property type="match status" value="1"/>
</dbReference>
<dbReference type="Proteomes" id="UP000886725">
    <property type="component" value="Unassembled WGS sequence"/>
</dbReference>
<comment type="catalytic activity">
    <reaction evidence="13 14">
        <text>tRNA(Ala) + L-alanine + ATP = L-alanyl-tRNA(Ala) + AMP + diphosphate</text>
        <dbReference type="Rhea" id="RHEA:12540"/>
        <dbReference type="Rhea" id="RHEA-COMP:9657"/>
        <dbReference type="Rhea" id="RHEA-COMP:9923"/>
        <dbReference type="ChEBI" id="CHEBI:30616"/>
        <dbReference type="ChEBI" id="CHEBI:33019"/>
        <dbReference type="ChEBI" id="CHEBI:57972"/>
        <dbReference type="ChEBI" id="CHEBI:78442"/>
        <dbReference type="ChEBI" id="CHEBI:78497"/>
        <dbReference type="ChEBI" id="CHEBI:456215"/>
        <dbReference type="EC" id="6.1.1.7"/>
    </reaction>
</comment>
<comment type="subcellular location">
    <subcellularLocation>
        <location evidence="14">Cytoplasm</location>
    </subcellularLocation>
</comment>
<dbReference type="EC" id="6.1.1.7" evidence="14"/>
<dbReference type="InterPro" id="IPR018164">
    <property type="entry name" value="Ala-tRNA-synth_IIc_N"/>
</dbReference>
<dbReference type="InterPro" id="IPR023033">
    <property type="entry name" value="Ala_tRNA_ligase_euk/bac"/>
</dbReference>
<comment type="function">
    <text evidence="12 14">Catalyzes the attachment of alanine to tRNA(Ala) in a two-step reaction: alanine is first activated by ATP to form Ala-AMP and then transferred to the acceptor end of tRNA(Ala). Also edits incorrectly charged Ser-tRNA(Ala) and Gly-tRNA(Ala) via its editing domain.</text>
</comment>
<accession>A0A9D1CK93</accession>
<organism evidence="16 17">
    <name type="scientific">Candidatus Faecenecus gallistercoris</name>
    <dbReference type="NCBI Taxonomy" id="2840793"/>
    <lineage>
        <taxon>Bacteria</taxon>
        <taxon>Bacillati</taxon>
        <taxon>Bacillota</taxon>
        <taxon>Bacillota incertae sedis</taxon>
        <taxon>Candidatus Faecenecus</taxon>
    </lineage>
</organism>
<sequence>MKKMTSTEIRNMWYEFFVEHGHKRVESAPLIPKDDDSLLWINAGVTPLKKYFDGRVVPDSKRLVNVQKCIRTNDIENVGRTSRHQTFFEMMGNFSIGDYFRKEAITMAYELLTSEKWFGIPKELLYVTIYTHDEESFEVWTSLGLDPSHIVRLEGNFWEIGEGPCGPDSEIFYDRGERFDADGTAFTKFKNDEDQDRYVEIWNNVFSQFNAEKGVKRENYKELPHKNIDTGAGLERWACIFQGVDTNFDTDLFQPIIKKIEDICGTLYNGEMAFKVIADHARAITMALSDGAVFENTGRGYVLRRLLRRSVRYGKKLGINEPFVWKLVDTVIDTMKESYPALLETESQVKVLVLDEENLFYDTLAAGEHRLEELMKKHQDTKEISGKELFKLYDTYGFPFELAMEYLEEASYTTNQQEFDACMAEAKELAKKSAKKESSMNLQNQALLEFTTPSTFVYGKYKVKGKVTAIISNDDMTDSIDRDGYVIFDQTCFYATSGGQVADTGMITCKKFKARVLDVFKGPNGQNIHKVKILSGTIHVGDEADLLVDKDRRLRIECNHSSVHILQNSLQEVLGDTVHQAGSYVDENYLRFDFTYPGKITDQEILDVEALVNDTIKAQIETETEIMSLEDAKKTGAMALFDEKYGDEVRVVTIGNSKELCGGTHTSNTRNIGSFAITNLESKGSNVYRVQGATGNEVEHALYVAIKPFSDEKIKQLLKAKEILTLAKAEGIVLDFDPIIENPVPTSYKDVLHEKNELGYVLDEVKRLDKEYKAAREKKALGDVDSYVNEAFAMTGIDGKGLVMKVLSKDTKILKDVADECLNRLGTGFVFFANVDVDKVTFVARSNISLSASDMVKDACMLLGGNGGGSKTFATGGAKNSAKVDEVLSNTKQKLESFKGEEN</sequence>
<proteinExistence type="inferred from homology"/>
<protein>
    <recommendedName>
        <fullName evidence="14">Alanine--tRNA ligase</fullName>
        <ecNumber evidence="14">6.1.1.7</ecNumber>
    </recommendedName>
    <alternativeName>
        <fullName evidence="14">Alanyl-tRNA synthetase</fullName>
        <shortName evidence="14">AlaRS</shortName>
    </alternativeName>
</protein>
<dbReference type="SMART" id="SM00863">
    <property type="entry name" value="tRNA_SAD"/>
    <property type="match status" value="1"/>
</dbReference>
<dbReference type="GO" id="GO:0002161">
    <property type="term" value="F:aminoacyl-tRNA deacylase activity"/>
    <property type="evidence" value="ECO:0007669"/>
    <property type="project" value="TreeGrafter"/>
</dbReference>
<dbReference type="InterPro" id="IPR045864">
    <property type="entry name" value="aa-tRNA-synth_II/BPL/LPL"/>
</dbReference>
<dbReference type="SUPFAM" id="SSF101353">
    <property type="entry name" value="Putative anticodon-binding domain of alanyl-tRNA synthetase (AlaRS)"/>
    <property type="match status" value="1"/>
</dbReference>
<feature type="domain" description="Alanyl-transfer RNA synthetases family profile" evidence="15">
    <location>
        <begin position="4"/>
        <end position="704"/>
    </location>
</feature>
<dbReference type="AlphaFoldDB" id="A0A9D1CK93"/>
<evidence type="ECO:0000256" key="14">
    <source>
        <dbReference type="HAMAP-Rule" id="MF_00036"/>
    </source>
</evidence>
<dbReference type="NCBIfam" id="TIGR00344">
    <property type="entry name" value="alaS"/>
    <property type="match status" value="1"/>
</dbReference>
<evidence type="ECO:0000256" key="3">
    <source>
        <dbReference type="ARBA" id="ARBA00022555"/>
    </source>
</evidence>
<dbReference type="PANTHER" id="PTHR11777:SF9">
    <property type="entry name" value="ALANINE--TRNA LIGASE, CYTOPLASMIC"/>
    <property type="match status" value="1"/>
</dbReference>
<keyword evidence="7 14" id="KW-0862">Zinc</keyword>
<keyword evidence="11 14" id="KW-0030">Aminoacyl-tRNA synthetase</keyword>
<evidence type="ECO:0000256" key="10">
    <source>
        <dbReference type="ARBA" id="ARBA00022917"/>
    </source>
</evidence>
<dbReference type="SUPFAM" id="SSF55681">
    <property type="entry name" value="Class II aaRS and biotin synthetases"/>
    <property type="match status" value="1"/>
</dbReference>
<dbReference type="GO" id="GO:0005829">
    <property type="term" value="C:cytosol"/>
    <property type="evidence" value="ECO:0007669"/>
    <property type="project" value="TreeGrafter"/>
</dbReference>
<evidence type="ECO:0000313" key="17">
    <source>
        <dbReference type="Proteomes" id="UP000886725"/>
    </source>
</evidence>
<dbReference type="InterPro" id="IPR003156">
    <property type="entry name" value="DHHA1_dom"/>
</dbReference>
<dbReference type="PANTHER" id="PTHR11777">
    <property type="entry name" value="ALANYL-TRNA SYNTHETASE"/>
    <property type="match status" value="1"/>
</dbReference>
<dbReference type="Gene3D" id="3.30.54.20">
    <property type="match status" value="1"/>
</dbReference>
<dbReference type="GO" id="GO:0140096">
    <property type="term" value="F:catalytic activity, acting on a protein"/>
    <property type="evidence" value="ECO:0007669"/>
    <property type="project" value="UniProtKB-ARBA"/>
</dbReference>
<dbReference type="GO" id="GO:0016740">
    <property type="term" value="F:transferase activity"/>
    <property type="evidence" value="ECO:0007669"/>
    <property type="project" value="UniProtKB-ARBA"/>
</dbReference>
<dbReference type="InterPro" id="IPR018165">
    <property type="entry name" value="Ala-tRNA-synth_IIc_core"/>
</dbReference>
<gene>
    <name evidence="14 16" type="primary">alaS</name>
    <name evidence="16" type="ORF">IAC85_00755</name>
</gene>
<dbReference type="Pfam" id="PF01411">
    <property type="entry name" value="tRNA-synt_2c"/>
    <property type="match status" value="1"/>
</dbReference>
<dbReference type="PRINTS" id="PR00980">
    <property type="entry name" value="TRNASYNTHALA"/>
</dbReference>
<evidence type="ECO:0000313" key="16">
    <source>
        <dbReference type="EMBL" id="HIQ64248.1"/>
    </source>
</evidence>
<feature type="binding site" evidence="14">
    <location>
        <position position="665"/>
    </location>
    <ligand>
        <name>Zn(2+)</name>
        <dbReference type="ChEBI" id="CHEBI:29105"/>
    </ligand>
</feature>
<evidence type="ECO:0000256" key="4">
    <source>
        <dbReference type="ARBA" id="ARBA00022598"/>
    </source>
</evidence>
<feature type="binding site" evidence="14">
    <location>
        <position position="560"/>
    </location>
    <ligand>
        <name>Zn(2+)</name>
        <dbReference type="ChEBI" id="CHEBI:29105"/>
    </ligand>
</feature>
<evidence type="ECO:0000259" key="15">
    <source>
        <dbReference type="PROSITE" id="PS50860"/>
    </source>
</evidence>
<keyword evidence="6 14" id="KW-0547">Nucleotide-binding</keyword>
<evidence type="ECO:0000256" key="5">
    <source>
        <dbReference type="ARBA" id="ARBA00022723"/>
    </source>
</evidence>
<dbReference type="FunFam" id="3.30.980.10:FF:000004">
    <property type="entry name" value="Alanine--tRNA ligase, cytoplasmic"/>
    <property type="match status" value="1"/>
</dbReference>
<dbReference type="PROSITE" id="PS50860">
    <property type="entry name" value="AA_TRNA_LIGASE_II_ALA"/>
    <property type="match status" value="1"/>
</dbReference>
<dbReference type="FunFam" id="3.30.54.20:FF:000001">
    <property type="entry name" value="Alanine--tRNA ligase"/>
    <property type="match status" value="1"/>
</dbReference>
<dbReference type="Gene3D" id="2.40.30.130">
    <property type="match status" value="1"/>
</dbReference>
<keyword evidence="10 14" id="KW-0648">Protein biosynthesis</keyword>
<comment type="cofactor">
    <cofactor evidence="14">
        <name>Zn(2+)</name>
        <dbReference type="ChEBI" id="CHEBI:29105"/>
    </cofactor>
    <text evidence="14">Binds 1 zinc ion per subunit.</text>
</comment>
<dbReference type="Gene3D" id="3.30.980.10">
    <property type="entry name" value="Threonyl-trna Synthetase, Chain A, domain 2"/>
    <property type="match status" value="1"/>
</dbReference>
<keyword evidence="9 14" id="KW-0694">RNA-binding</keyword>
<evidence type="ECO:0000256" key="12">
    <source>
        <dbReference type="ARBA" id="ARBA00024779"/>
    </source>
</evidence>
<evidence type="ECO:0000256" key="2">
    <source>
        <dbReference type="ARBA" id="ARBA00022490"/>
    </source>
</evidence>
<keyword evidence="4 14" id="KW-0436">Ligase</keyword>
<dbReference type="GO" id="GO:0000049">
    <property type="term" value="F:tRNA binding"/>
    <property type="evidence" value="ECO:0007669"/>
    <property type="project" value="UniProtKB-KW"/>
</dbReference>
<dbReference type="InterPro" id="IPR018163">
    <property type="entry name" value="Thr/Ala-tRNA-synth_IIc_edit"/>
</dbReference>
<reference evidence="16" key="1">
    <citation type="submission" date="2020-10" db="EMBL/GenBank/DDBJ databases">
        <authorList>
            <person name="Gilroy R."/>
        </authorList>
    </citation>
    <scope>NUCLEOTIDE SEQUENCE</scope>
    <source>
        <strain evidence="16">CHK165-10780</strain>
    </source>
</reference>
<dbReference type="InterPro" id="IPR002318">
    <property type="entry name" value="Ala-tRNA-lgiase_IIc"/>
</dbReference>
<dbReference type="GO" id="GO:0005524">
    <property type="term" value="F:ATP binding"/>
    <property type="evidence" value="ECO:0007669"/>
    <property type="project" value="UniProtKB-UniRule"/>
</dbReference>